<feature type="region of interest" description="Disordered" evidence="1">
    <location>
        <begin position="16"/>
        <end position="90"/>
    </location>
</feature>
<dbReference type="AlphaFoldDB" id="A0A5N6YZW6"/>
<dbReference type="Pfam" id="PF10454">
    <property type="entry name" value="DUF2458"/>
    <property type="match status" value="1"/>
</dbReference>
<feature type="compositionally biased region" description="Pro residues" evidence="1">
    <location>
        <begin position="61"/>
        <end position="77"/>
    </location>
</feature>
<dbReference type="Proteomes" id="UP000327118">
    <property type="component" value="Unassembled WGS sequence"/>
</dbReference>
<accession>A0A5N6YZW6</accession>
<dbReference type="OrthoDB" id="5363415at2759"/>
<evidence type="ECO:0000313" key="3">
    <source>
        <dbReference type="Proteomes" id="UP000327118"/>
    </source>
</evidence>
<organism evidence="2 3">
    <name type="scientific">Aspergillus coremiiformis</name>
    <dbReference type="NCBI Taxonomy" id="138285"/>
    <lineage>
        <taxon>Eukaryota</taxon>
        <taxon>Fungi</taxon>
        <taxon>Dikarya</taxon>
        <taxon>Ascomycota</taxon>
        <taxon>Pezizomycotina</taxon>
        <taxon>Eurotiomycetes</taxon>
        <taxon>Eurotiomycetidae</taxon>
        <taxon>Eurotiales</taxon>
        <taxon>Aspergillaceae</taxon>
        <taxon>Aspergillus</taxon>
        <taxon>Aspergillus subgen. Circumdati</taxon>
    </lineage>
</organism>
<evidence type="ECO:0000313" key="2">
    <source>
        <dbReference type="EMBL" id="KAE8349250.1"/>
    </source>
</evidence>
<name>A0A5N6YZW6_9EURO</name>
<reference evidence="3" key="1">
    <citation type="submission" date="2019-04" db="EMBL/GenBank/DDBJ databases">
        <title>Friends and foes A comparative genomics studyof 23 Aspergillus species from section Flavi.</title>
        <authorList>
            <consortium name="DOE Joint Genome Institute"/>
            <person name="Kjaerbolling I."/>
            <person name="Vesth T."/>
            <person name="Frisvad J.C."/>
            <person name="Nybo J.L."/>
            <person name="Theobald S."/>
            <person name="Kildgaard S."/>
            <person name="Isbrandt T."/>
            <person name="Kuo A."/>
            <person name="Sato A."/>
            <person name="Lyhne E.K."/>
            <person name="Kogle M.E."/>
            <person name="Wiebenga A."/>
            <person name="Kun R.S."/>
            <person name="Lubbers R.J."/>
            <person name="Makela M.R."/>
            <person name="Barry K."/>
            <person name="Chovatia M."/>
            <person name="Clum A."/>
            <person name="Daum C."/>
            <person name="Haridas S."/>
            <person name="He G."/>
            <person name="LaButti K."/>
            <person name="Lipzen A."/>
            <person name="Mondo S."/>
            <person name="Riley R."/>
            <person name="Salamov A."/>
            <person name="Simmons B.A."/>
            <person name="Magnuson J.K."/>
            <person name="Henrissat B."/>
            <person name="Mortensen U.H."/>
            <person name="Larsen T.O."/>
            <person name="Devries R.P."/>
            <person name="Grigoriev I.V."/>
            <person name="Machida M."/>
            <person name="Baker S.E."/>
            <person name="Andersen M.R."/>
        </authorList>
    </citation>
    <scope>NUCLEOTIDE SEQUENCE [LARGE SCALE GENOMIC DNA]</scope>
    <source>
        <strain evidence="3">CBS 553.77</strain>
    </source>
</reference>
<sequence length="150" mass="17068">MSQQYTTADLTSVLATLSALSNQQPQPYSQNTPGPEPEDNDTYEPSETIIPINPHLTPTPASQPKPHSQPQPQPPKPNPERPNTSTITAWPPALKSVMRTVSQNEDLQRKIRWLIQRQHDHEKQWWEGREALVKKQKARGEKKKELDAVL</sequence>
<evidence type="ECO:0000256" key="1">
    <source>
        <dbReference type="SAM" id="MobiDB-lite"/>
    </source>
</evidence>
<proteinExistence type="predicted"/>
<protein>
    <submittedName>
        <fullName evidence="2">Uncharacterized protein</fullName>
    </submittedName>
</protein>
<gene>
    <name evidence="2" type="ORF">BDV28DRAFT_141628</name>
</gene>
<dbReference type="EMBL" id="ML739328">
    <property type="protein sequence ID" value="KAE8349250.1"/>
    <property type="molecule type" value="Genomic_DNA"/>
</dbReference>
<dbReference type="InterPro" id="IPR018858">
    <property type="entry name" value="DUF2458"/>
</dbReference>
<keyword evidence="3" id="KW-1185">Reference proteome</keyword>
<feature type="compositionally biased region" description="Polar residues" evidence="1">
    <location>
        <begin position="22"/>
        <end position="33"/>
    </location>
</feature>